<evidence type="ECO:0000256" key="1">
    <source>
        <dbReference type="ARBA" id="ARBA00008355"/>
    </source>
</evidence>
<protein>
    <recommendedName>
        <fullName evidence="4">Macro domain-containing protein</fullName>
    </recommendedName>
</protein>
<organism evidence="5 6">
    <name type="scientific">Zosterops borbonicus</name>
    <dbReference type="NCBI Taxonomy" id="364589"/>
    <lineage>
        <taxon>Eukaryota</taxon>
        <taxon>Metazoa</taxon>
        <taxon>Chordata</taxon>
        <taxon>Craniata</taxon>
        <taxon>Vertebrata</taxon>
        <taxon>Euteleostomi</taxon>
        <taxon>Archelosauria</taxon>
        <taxon>Archosauria</taxon>
        <taxon>Dinosauria</taxon>
        <taxon>Saurischia</taxon>
        <taxon>Theropoda</taxon>
        <taxon>Coelurosauria</taxon>
        <taxon>Aves</taxon>
        <taxon>Neognathae</taxon>
        <taxon>Neoaves</taxon>
        <taxon>Telluraves</taxon>
        <taxon>Australaves</taxon>
        <taxon>Passeriformes</taxon>
        <taxon>Sylvioidea</taxon>
        <taxon>Zosteropidae</taxon>
        <taxon>Zosterops</taxon>
    </lineage>
</organism>
<dbReference type="InterPro" id="IPR036865">
    <property type="entry name" value="CRAL-TRIO_dom_sf"/>
</dbReference>
<comment type="caution">
    <text evidence="5">The sequence shown here is derived from an EMBL/GenBank/DDBJ whole genome shotgun (WGS) entry which is preliminary data.</text>
</comment>
<dbReference type="InterPro" id="IPR001251">
    <property type="entry name" value="CRAL-TRIO_dom"/>
</dbReference>
<dbReference type="Pfam" id="PF01661">
    <property type="entry name" value="Macro"/>
    <property type="match status" value="1"/>
</dbReference>
<dbReference type="FunFam" id="3.40.525.10:FF:000014">
    <property type="entry name" value="Ganglioside-induced differentiation-associated protein 2"/>
    <property type="match status" value="1"/>
</dbReference>
<evidence type="ECO:0000256" key="2">
    <source>
        <dbReference type="ARBA" id="ARBA00022553"/>
    </source>
</evidence>
<feature type="domain" description="Macro" evidence="4">
    <location>
        <begin position="43"/>
        <end position="223"/>
    </location>
</feature>
<dbReference type="Gene3D" id="3.40.525.10">
    <property type="entry name" value="CRAL-TRIO lipid binding domain"/>
    <property type="match status" value="1"/>
</dbReference>
<dbReference type="PANTHER" id="PTHR11106:SF72">
    <property type="entry name" value="GANGLIOSIDE-INDUCED DIFFERENTIATION-ASSOCIATED PROTEIN 2"/>
    <property type="match status" value="1"/>
</dbReference>
<dbReference type="PROSITE" id="PS51154">
    <property type="entry name" value="MACRO"/>
    <property type="match status" value="1"/>
</dbReference>
<dbReference type="Gene3D" id="3.40.220.10">
    <property type="entry name" value="Leucine Aminopeptidase, subunit E, domain 1"/>
    <property type="match status" value="1"/>
</dbReference>
<dbReference type="OrthoDB" id="365077at2759"/>
<evidence type="ECO:0000313" key="5">
    <source>
        <dbReference type="EMBL" id="TRZ15323.1"/>
    </source>
</evidence>
<evidence type="ECO:0000259" key="4">
    <source>
        <dbReference type="PROSITE" id="PS51154"/>
    </source>
</evidence>
<dbReference type="PANTHER" id="PTHR11106">
    <property type="entry name" value="GANGLIOSIDE INDUCED DIFFERENTIATION ASSOCIATED PROTEIN 2-RELATED"/>
    <property type="match status" value="1"/>
</dbReference>
<gene>
    <name evidence="5" type="ORF">HGM15179_011775</name>
</gene>
<dbReference type="Proteomes" id="UP000796761">
    <property type="component" value="Unassembled WGS sequence"/>
</dbReference>
<dbReference type="Gene3D" id="1.10.1200.30">
    <property type="match status" value="1"/>
</dbReference>
<dbReference type="Gene3D" id="3.10.100.10">
    <property type="entry name" value="Mannose-Binding Protein A, subunit A"/>
    <property type="match status" value="1"/>
</dbReference>
<evidence type="ECO:0000256" key="3">
    <source>
        <dbReference type="SAM" id="MobiDB-lite"/>
    </source>
</evidence>
<dbReference type="CDD" id="cd02905">
    <property type="entry name" value="Macro_GDAP2-like"/>
    <property type="match status" value="1"/>
</dbReference>
<keyword evidence="6" id="KW-1185">Reference proteome</keyword>
<dbReference type="AlphaFoldDB" id="A0A8K1GC02"/>
<dbReference type="InterPro" id="IPR002589">
    <property type="entry name" value="Macro_dom"/>
</dbReference>
<dbReference type="InterPro" id="IPR035793">
    <property type="entry name" value="Macro_GDAP2"/>
</dbReference>
<dbReference type="EMBL" id="SWJQ01000372">
    <property type="protein sequence ID" value="TRZ15323.1"/>
    <property type="molecule type" value="Genomic_DNA"/>
</dbReference>
<proteinExistence type="inferred from homology"/>
<reference evidence="5" key="1">
    <citation type="submission" date="2019-04" db="EMBL/GenBank/DDBJ databases">
        <title>Genome assembly of Zosterops borbonicus 15179.</title>
        <authorList>
            <person name="Leroy T."/>
            <person name="Anselmetti Y."/>
            <person name="Tilak M.-K."/>
            <person name="Nabholz B."/>
        </authorList>
    </citation>
    <scope>NUCLEOTIDE SEQUENCE</scope>
    <source>
        <strain evidence="5">HGM_15179</strain>
        <tissue evidence="5">Muscle</tissue>
    </source>
</reference>
<feature type="region of interest" description="Disordered" evidence="3">
    <location>
        <begin position="771"/>
        <end position="800"/>
    </location>
</feature>
<keyword evidence="2" id="KW-0597">Phosphoprotein</keyword>
<dbReference type="SUPFAM" id="SSF52087">
    <property type="entry name" value="CRAL/TRIO domain"/>
    <property type="match status" value="1"/>
</dbReference>
<dbReference type="InterPro" id="IPR008916">
    <property type="entry name" value="Retrov_capsid_C"/>
</dbReference>
<dbReference type="SUPFAM" id="SSF52949">
    <property type="entry name" value="Macro domain-like"/>
    <property type="match status" value="1"/>
</dbReference>
<dbReference type="InterPro" id="IPR043472">
    <property type="entry name" value="Macro_dom-like"/>
</dbReference>
<dbReference type="SMART" id="SM00506">
    <property type="entry name" value="A1pp"/>
    <property type="match status" value="1"/>
</dbReference>
<evidence type="ECO:0000313" key="6">
    <source>
        <dbReference type="Proteomes" id="UP000796761"/>
    </source>
</evidence>
<dbReference type="InterPro" id="IPR016186">
    <property type="entry name" value="C-type_lectin-like/link_sf"/>
</dbReference>
<accession>A0A8K1GC02</accession>
<sequence>MDPLGAPSQFVDVDSLPGWSDAYEAKQLDCHQSPVEKAQVDVRSPFPYRKDINEKIILWKGDVALLNCTAIVNTSNETLTDKNPVSESIFMHAGPDLKDELQKLKGCRTGEAKLTKGFNLAARFIIHTVGPKYKSRYRTAAESSLYSCYRNVLQLAKEQAMCSVGFCVINTLKRCYPLEDATHIALRTVRRFLEVHGETLEKVVFAVSELEEATYQKLLPLYFPRSLEEEVQSLPYLPADIGNAEGEPVVPERQIRITEKPGLPEDASDEEGLEADLSFIGSHAFARMEGDVDKQRRLILQGQLSEAALQKQHQRNYNRWLCQARAEDLSDIASLKALYQTGVDNCGRTVMVVVGRNIPVTLIDMEKALLYFIHVMDHIAVKEYVLVYFHTLTNDYNQLDSNFLKKLYDVVDAKYKRNLKALYFVHPTFRSKVSAWFFTTFTVSGLKDKIHYVESLQQLFTAIPPEQIDLPPFVLEYDARVALEKQIERKEARKGMLTKLALKNASSETKTILRSLPLEPEPTIDQMVEACVKHSSTENMVAQAVAKGIPRAQALLLPKDLTQRVPPDLTVMWVQWMGANKPVVKHNLFSKEKRIWRPGIGRVVTSLRSKKNIAIGGPKGKMATIVLKKTIGAIESTDYEIQEDKIKLSAVKICLYQVFLSEQVKKPPKRDNFYIGLFAEKVGQWQWVDKTPYNGTAAQEPSQHKKVMPALEKPPGGAQPLKDRADQQLPLLGVHSWAQPVVSSSPCWVWTRPPCLGCRKKAGFHVGLLPEEQEKEENKGDSSWEFGMNQDLEESVSMSL</sequence>
<dbReference type="CDD" id="cd00170">
    <property type="entry name" value="SEC14"/>
    <property type="match status" value="1"/>
</dbReference>
<name>A0A8K1GC02_9PASS</name>
<dbReference type="Pfam" id="PF13716">
    <property type="entry name" value="CRAL_TRIO_2"/>
    <property type="match status" value="1"/>
</dbReference>
<comment type="similarity">
    <text evidence="1">Belongs to the GDAP2 family.</text>
</comment>
<dbReference type="SMART" id="SM00516">
    <property type="entry name" value="SEC14"/>
    <property type="match status" value="1"/>
</dbReference>